<dbReference type="PANTHER" id="PTHR43537">
    <property type="entry name" value="TRANSCRIPTIONAL REGULATOR, GNTR FAMILY"/>
    <property type="match status" value="1"/>
</dbReference>
<evidence type="ECO:0000256" key="3">
    <source>
        <dbReference type="ARBA" id="ARBA00023163"/>
    </source>
</evidence>
<reference evidence="6" key="1">
    <citation type="submission" date="2016-10" db="EMBL/GenBank/DDBJ databases">
        <authorList>
            <person name="Varghese N."/>
            <person name="Submissions S."/>
        </authorList>
    </citation>
    <scope>NUCLEOTIDE SEQUENCE [LARGE SCALE GENOMIC DNA]</scope>
    <source>
        <strain evidence="6">CGMCC 1.10789</strain>
    </source>
</reference>
<dbReference type="SMART" id="SM00345">
    <property type="entry name" value="HTH_GNTR"/>
    <property type="match status" value="1"/>
</dbReference>
<protein>
    <submittedName>
        <fullName evidence="5">DNA-binding transcriptional regulator, GntR family</fullName>
    </submittedName>
</protein>
<dbReference type="InterPro" id="IPR008920">
    <property type="entry name" value="TF_FadR/GntR_C"/>
</dbReference>
<evidence type="ECO:0000256" key="2">
    <source>
        <dbReference type="ARBA" id="ARBA00023125"/>
    </source>
</evidence>
<dbReference type="GO" id="GO:0003677">
    <property type="term" value="F:DNA binding"/>
    <property type="evidence" value="ECO:0007669"/>
    <property type="project" value="UniProtKB-KW"/>
</dbReference>
<dbReference type="SMART" id="SM00895">
    <property type="entry name" value="FCD"/>
    <property type="match status" value="1"/>
</dbReference>
<dbReference type="Pfam" id="PF07729">
    <property type="entry name" value="FCD"/>
    <property type="match status" value="1"/>
</dbReference>
<dbReference type="InterPro" id="IPR011711">
    <property type="entry name" value="GntR_C"/>
</dbReference>
<dbReference type="STRING" id="990712.SAMN05216257_101429"/>
<dbReference type="PANTHER" id="PTHR43537:SF39">
    <property type="entry name" value="HTH-TYPE TRANSCRIPTIONAL REGULATOR MCBR"/>
    <property type="match status" value="1"/>
</dbReference>
<dbReference type="InterPro" id="IPR000524">
    <property type="entry name" value="Tscrpt_reg_HTH_GntR"/>
</dbReference>
<dbReference type="SUPFAM" id="SSF48008">
    <property type="entry name" value="GntR ligand-binding domain-like"/>
    <property type="match status" value="1"/>
</dbReference>
<evidence type="ECO:0000313" key="5">
    <source>
        <dbReference type="EMBL" id="SDK05250.1"/>
    </source>
</evidence>
<feature type="domain" description="HTH gntR-type" evidence="4">
    <location>
        <begin position="7"/>
        <end position="74"/>
    </location>
</feature>
<dbReference type="EMBL" id="FNFV01000001">
    <property type="protein sequence ID" value="SDK05250.1"/>
    <property type="molecule type" value="Genomic_DNA"/>
</dbReference>
<evidence type="ECO:0000313" key="6">
    <source>
        <dbReference type="Proteomes" id="UP000199328"/>
    </source>
</evidence>
<keyword evidence="2 5" id="KW-0238">DNA-binding</keyword>
<evidence type="ECO:0000259" key="4">
    <source>
        <dbReference type="PROSITE" id="PS50949"/>
    </source>
</evidence>
<keyword evidence="6" id="KW-1185">Reference proteome</keyword>
<accession>A0A1G8YTB1</accession>
<dbReference type="AlphaFoldDB" id="A0A1G8YTB1"/>
<name>A0A1G8YTB1_9RHOB</name>
<dbReference type="RefSeq" id="WP_245656851.1">
    <property type="nucleotide sequence ID" value="NZ_FNFV01000001.1"/>
</dbReference>
<keyword evidence="1" id="KW-0805">Transcription regulation</keyword>
<evidence type="ECO:0000256" key="1">
    <source>
        <dbReference type="ARBA" id="ARBA00023015"/>
    </source>
</evidence>
<dbReference type="Gene3D" id="1.10.10.10">
    <property type="entry name" value="Winged helix-like DNA-binding domain superfamily/Winged helix DNA-binding domain"/>
    <property type="match status" value="1"/>
</dbReference>
<dbReference type="GO" id="GO:0003700">
    <property type="term" value="F:DNA-binding transcription factor activity"/>
    <property type="evidence" value="ECO:0007669"/>
    <property type="project" value="InterPro"/>
</dbReference>
<dbReference type="InterPro" id="IPR036390">
    <property type="entry name" value="WH_DNA-bd_sf"/>
</dbReference>
<dbReference type="Pfam" id="PF00392">
    <property type="entry name" value="GntR"/>
    <property type="match status" value="1"/>
</dbReference>
<organism evidence="5 6">
    <name type="scientific">Meinhardsimonia xiamenensis</name>
    <dbReference type="NCBI Taxonomy" id="990712"/>
    <lineage>
        <taxon>Bacteria</taxon>
        <taxon>Pseudomonadati</taxon>
        <taxon>Pseudomonadota</taxon>
        <taxon>Alphaproteobacteria</taxon>
        <taxon>Rhodobacterales</taxon>
        <taxon>Paracoccaceae</taxon>
        <taxon>Meinhardsimonia</taxon>
    </lineage>
</organism>
<sequence>MTGGASTTEHEAIHAALREMILFGDLAPGEAVTVAGLAARAGAGTMPVREAVRRLDSEGALERTGNRRVRVPPMTSARLEQIRVARAAIEPELARRAVILARSEGREAELADELKGIDSQLDLAIESGDIRGYLRFNFKFHFHLYTVAQAEVLERIALSLWLQVAPSLRIMCGRYGTGNLPDLHEQVIAGVRTGDAEAVAGAVAGDIAQGMDGVAALLGSRFDQNN</sequence>
<proteinExistence type="predicted"/>
<dbReference type="PROSITE" id="PS50949">
    <property type="entry name" value="HTH_GNTR"/>
    <property type="match status" value="1"/>
</dbReference>
<dbReference type="InterPro" id="IPR036388">
    <property type="entry name" value="WH-like_DNA-bd_sf"/>
</dbReference>
<gene>
    <name evidence="5" type="ORF">SAMN05216257_101429</name>
</gene>
<dbReference type="Gene3D" id="1.20.120.530">
    <property type="entry name" value="GntR ligand-binding domain-like"/>
    <property type="match status" value="1"/>
</dbReference>
<keyword evidence="3" id="KW-0804">Transcription</keyword>
<dbReference type="Proteomes" id="UP000199328">
    <property type="component" value="Unassembled WGS sequence"/>
</dbReference>
<dbReference type="SUPFAM" id="SSF46785">
    <property type="entry name" value="Winged helix' DNA-binding domain"/>
    <property type="match status" value="1"/>
</dbReference>